<comment type="similarity">
    <text evidence="2 8 9">Belongs to the dihydrofolate reductase family.</text>
</comment>
<protein>
    <recommendedName>
        <fullName evidence="3 8">Dihydrofolate reductase</fullName>
        <ecNumber evidence="3 8">1.5.1.3</ecNumber>
    </recommendedName>
</protein>
<organism evidence="11 12">
    <name type="scientific">Hallella multisaccharivorax DSM 17128</name>
    <dbReference type="NCBI Taxonomy" id="688246"/>
    <lineage>
        <taxon>Bacteria</taxon>
        <taxon>Pseudomonadati</taxon>
        <taxon>Bacteroidota</taxon>
        <taxon>Bacteroidia</taxon>
        <taxon>Bacteroidales</taxon>
        <taxon>Prevotellaceae</taxon>
        <taxon>Hallella</taxon>
    </lineage>
</organism>
<gene>
    <name evidence="11" type="ORF">Premu_2379</name>
</gene>
<dbReference type="PIRSF" id="PIRSF000194">
    <property type="entry name" value="DHFR"/>
    <property type="match status" value="1"/>
</dbReference>
<dbReference type="InterPro" id="IPR017925">
    <property type="entry name" value="DHFR_CS"/>
</dbReference>
<evidence type="ECO:0000313" key="12">
    <source>
        <dbReference type="Proteomes" id="UP000002772"/>
    </source>
</evidence>
<dbReference type="PROSITE" id="PS51330">
    <property type="entry name" value="DHFR_2"/>
    <property type="match status" value="1"/>
</dbReference>
<dbReference type="InterPro" id="IPR024072">
    <property type="entry name" value="DHFR-like_dom_sf"/>
</dbReference>
<dbReference type="PANTHER" id="PTHR48069">
    <property type="entry name" value="DIHYDROFOLATE REDUCTASE"/>
    <property type="match status" value="1"/>
</dbReference>
<reference evidence="12" key="1">
    <citation type="journal article" date="2011" name="Stand. Genomic Sci.">
        <title>Non-contiguous finished genome sequence of the opportunistic oral pathogen Prevotella multisaccharivorax type strain (PPPA20).</title>
        <authorList>
            <person name="Pati A."/>
            <person name="Gronow S."/>
            <person name="Lu M."/>
            <person name="Lapidus A."/>
            <person name="Nolan M."/>
            <person name="Lucas S."/>
            <person name="Hammon N."/>
            <person name="Deshpande S."/>
            <person name="Cheng J.F."/>
            <person name="Tapia R."/>
            <person name="Han C."/>
            <person name="Goodwin L."/>
            <person name="Pitluck S."/>
            <person name="Liolios K."/>
            <person name="Pagani I."/>
            <person name="Mavromatis K."/>
            <person name="Mikhailova N."/>
            <person name="Huntemann M."/>
            <person name="Chen A."/>
            <person name="Palaniappan K."/>
            <person name="Land M."/>
            <person name="Hauser L."/>
            <person name="Detter J.C."/>
            <person name="Brambilla E.M."/>
            <person name="Rohde M."/>
            <person name="Goker M."/>
            <person name="Woyke T."/>
            <person name="Bristow J."/>
            <person name="Eisen J.A."/>
            <person name="Markowitz V."/>
            <person name="Hugenholtz P."/>
            <person name="Kyrpides N.C."/>
            <person name="Klenk H.P."/>
            <person name="Ivanova N."/>
        </authorList>
    </citation>
    <scope>NUCLEOTIDE SEQUENCE [LARGE SCALE GENOMIC DNA]</scope>
    <source>
        <strain evidence="12">DSM 17128</strain>
    </source>
</reference>
<feature type="domain" description="DHFR" evidence="10">
    <location>
        <begin position="1"/>
        <end position="159"/>
    </location>
</feature>
<evidence type="ECO:0000256" key="1">
    <source>
        <dbReference type="ARBA" id="ARBA00004903"/>
    </source>
</evidence>
<dbReference type="CDD" id="cd00209">
    <property type="entry name" value="DHFR"/>
    <property type="match status" value="1"/>
</dbReference>
<dbReference type="HOGENOM" id="CLU_043966_5_1_10"/>
<evidence type="ECO:0000256" key="2">
    <source>
        <dbReference type="ARBA" id="ARBA00009539"/>
    </source>
</evidence>
<dbReference type="eggNOG" id="COG0262">
    <property type="taxonomic scope" value="Bacteria"/>
</dbReference>
<evidence type="ECO:0000313" key="11">
    <source>
        <dbReference type="EMBL" id="EGN57758.1"/>
    </source>
</evidence>
<dbReference type="EMBL" id="GL945017">
    <property type="protein sequence ID" value="EGN57758.1"/>
    <property type="molecule type" value="Genomic_DNA"/>
</dbReference>
<comment type="catalytic activity">
    <reaction evidence="8">
        <text>(6S)-5,6,7,8-tetrahydrofolate + NADP(+) = 7,8-dihydrofolate + NADPH + H(+)</text>
        <dbReference type="Rhea" id="RHEA:15009"/>
        <dbReference type="ChEBI" id="CHEBI:15378"/>
        <dbReference type="ChEBI" id="CHEBI:57451"/>
        <dbReference type="ChEBI" id="CHEBI:57453"/>
        <dbReference type="ChEBI" id="CHEBI:57783"/>
        <dbReference type="ChEBI" id="CHEBI:58349"/>
        <dbReference type="EC" id="1.5.1.3"/>
    </reaction>
</comment>
<dbReference type="SUPFAM" id="SSF53597">
    <property type="entry name" value="Dihydrofolate reductase-like"/>
    <property type="match status" value="1"/>
</dbReference>
<dbReference type="EC" id="1.5.1.3" evidence="3 8"/>
<keyword evidence="4 8" id="KW-0554">One-carbon metabolism</keyword>
<comment type="pathway">
    <text evidence="1 8">Cofactor biosynthesis; tetrahydrofolate biosynthesis; 5,6,7,8-tetrahydrofolate from 7,8-dihydrofolate: step 1/1.</text>
</comment>
<comment type="function">
    <text evidence="7 8">Key enzyme in folate metabolism. Catalyzes an essential reaction for de novo glycine and purine synthesis, and for DNA precursor synthesis.</text>
</comment>
<dbReference type="GO" id="GO:0006730">
    <property type="term" value="P:one-carbon metabolic process"/>
    <property type="evidence" value="ECO:0007669"/>
    <property type="project" value="UniProtKB-KW"/>
</dbReference>
<evidence type="ECO:0000256" key="5">
    <source>
        <dbReference type="ARBA" id="ARBA00022857"/>
    </source>
</evidence>
<evidence type="ECO:0000256" key="9">
    <source>
        <dbReference type="RuleBase" id="RU004474"/>
    </source>
</evidence>
<dbReference type="InterPro" id="IPR012259">
    <property type="entry name" value="DHFR"/>
</dbReference>
<dbReference type="InterPro" id="IPR001796">
    <property type="entry name" value="DHFR_dom"/>
</dbReference>
<evidence type="ECO:0000256" key="4">
    <source>
        <dbReference type="ARBA" id="ARBA00022563"/>
    </source>
</evidence>
<name>F8N9U1_9BACT</name>
<dbReference type="GO" id="GO:0046654">
    <property type="term" value="P:tetrahydrofolate biosynthetic process"/>
    <property type="evidence" value="ECO:0007669"/>
    <property type="project" value="UniProtKB-UniPathway"/>
</dbReference>
<dbReference type="GO" id="GO:0004146">
    <property type="term" value="F:dihydrofolate reductase activity"/>
    <property type="evidence" value="ECO:0007669"/>
    <property type="project" value="UniProtKB-EC"/>
</dbReference>
<dbReference type="GO" id="GO:0005829">
    <property type="term" value="C:cytosol"/>
    <property type="evidence" value="ECO:0007669"/>
    <property type="project" value="TreeGrafter"/>
</dbReference>
<accession>F8N9U1</accession>
<evidence type="ECO:0000256" key="3">
    <source>
        <dbReference type="ARBA" id="ARBA00012856"/>
    </source>
</evidence>
<dbReference type="AlphaFoldDB" id="F8N9U1"/>
<keyword evidence="5 8" id="KW-0521">NADP</keyword>
<dbReference type="UniPathway" id="UPA00077">
    <property type="reaction ID" value="UER00158"/>
</dbReference>
<dbReference type="GO" id="GO:0046655">
    <property type="term" value="P:folic acid metabolic process"/>
    <property type="evidence" value="ECO:0007669"/>
    <property type="project" value="TreeGrafter"/>
</dbReference>
<keyword evidence="6 8" id="KW-0560">Oxidoreductase</keyword>
<evidence type="ECO:0000256" key="7">
    <source>
        <dbReference type="ARBA" id="ARBA00025067"/>
    </source>
</evidence>
<dbReference type="PANTHER" id="PTHR48069:SF3">
    <property type="entry name" value="DIHYDROFOLATE REDUCTASE"/>
    <property type="match status" value="1"/>
</dbReference>
<keyword evidence="12" id="KW-1185">Reference proteome</keyword>
<proteinExistence type="inferred from homology"/>
<dbReference type="Pfam" id="PF00186">
    <property type="entry name" value="DHFR_1"/>
    <property type="match status" value="1"/>
</dbReference>
<dbReference type="GO" id="GO:0050661">
    <property type="term" value="F:NADP binding"/>
    <property type="evidence" value="ECO:0007669"/>
    <property type="project" value="InterPro"/>
</dbReference>
<dbReference type="Gene3D" id="3.40.430.10">
    <property type="entry name" value="Dihydrofolate Reductase, subunit A"/>
    <property type="match status" value="1"/>
</dbReference>
<dbReference type="PROSITE" id="PS00075">
    <property type="entry name" value="DHFR_1"/>
    <property type="match status" value="1"/>
</dbReference>
<evidence type="ECO:0000259" key="10">
    <source>
        <dbReference type="PROSITE" id="PS51330"/>
    </source>
</evidence>
<evidence type="ECO:0000256" key="6">
    <source>
        <dbReference type="ARBA" id="ARBA00023002"/>
    </source>
</evidence>
<evidence type="ECO:0000256" key="8">
    <source>
        <dbReference type="PIRNR" id="PIRNR000194"/>
    </source>
</evidence>
<dbReference type="GO" id="GO:0046452">
    <property type="term" value="P:dihydrofolate metabolic process"/>
    <property type="evidence" value="ECO:0007669"/>
    <property type="project" value="TreeGrafter"/>
</dbReference>
<dbReference type="STRING" id="688246.Premu_2379"/>
<dbReference type="Proteomes" id="UP000002772">
    <property type="component" value="Unassembled WGS sequence"/>
</dbReference>
<sequence length="159" mass="18078">MSPHHAIGCGGKLPWHLPEDLARFRELTWGHTVIMGRKTFVSLPHGALPGRRNIVVSRTVCQLPGCEVYASPEEALRHCDASEEVFVIGGASLYRWALTLADRLYITLVSAEPRAADTFFPSFESDGWHETERDQRQGFAFTLWLRKDENRYQPPHSVF</sequence>
<dbReference type="PRINTS" id="PR00070">
    <property type="entry name" value="DHFR"/>
</dbReference>